<dbReference type="Proteomes" id="UP000317650">
    <property type="component" value="Chromosome 6"/>
</dbReference>
<dbReference type="EMBL" id="PYDT01000009">
    <property type="protein sequence ID" value="THU52042.1"/>
    <property type="molecule type" value="Genomic_DNA"/>
</dbReference>
<reference evidence="1 2" key="1">
    <citation type="journal article" date="2019" name="Nat. Plants">
        <title>Genome sequencing of Musa balbisiana reveals subgenome evolution and function divergence in polyploid bananas.</title>
        <authorList>
            <person name="Yao X."/>
        </authorList>
    </citation>
    <scope>NUCLEOTIDE SEQUENCE [LARGE SCALE GENOMIC DNA]</scope>
    <source>
        <strain evidence="2">cv. DH-PKW</strain>
        <tissue evidence="1">Leaves</tissue>
    </source>
</reference>
<dbReference type="AlphaFoldDB" id="A0A4S8IVZ7"/>
<accession>A0A4S8IVZ7</accession>
<comment type="caution">
    <text evidence="1">The sequence shown here is derived from an EMBL/GenBank/DDBJ whole genome shotgun (WGS) entry which is preliminary data.</text>
</comment>
<protein>
    <submittedName>
        <fullName evidence="1">Uncharacterized protein</fullName>
    </submittedName>
</protein>
<keyword evidence="2" id="KW-1185">Reference proteome</keyword>
<name>A0A4S8IVZ7_MUSBA</name>
<organism evidence="1 2">
    <name type="scientific">Musa balbisiana</name>
    <name type="common">Banana</name>
    <dbReference type="NCBI Taxonomy" id="52838"/>
    <lineage>
        <taxon>Eukaryota</taxon>
        <taxon>Viridiplantae</taxon>
        <taxon>Streptophyta</taxon>
        <taxon>Embryophyta</taxon>
        <taxon>Tracheophyta</taxon>
        <taxon>Spermatophyta</taxon>
        <taxon>Magnoliopsida</taxon>
        <taxon>Liliopsida</taxon>
        <taxon>Zingiberales</taxon>
        <taxon>Musaceae</taxon>
        <taxon>Musa</taxon>
    </lineage>
</organism>
<evidence type="ECO:0000313" key="1">
    <source>
        <dbReference type="EMBL" id="THU52042.1"/>
    </source>
</evidence>
<gene>
    <name evidence="1" type="ORF">C4D60_Mb06t37420</name>
</gene>
<proteinExistence type="predicted"/>
<sequence>MISALFSVIQVDTEHHGVVLQNSRWCRTVPTHTGQSVFVRRVQATISRSIKANPLTNAGGLRTLKSLLFQSIIT</sequence>
<evidence type="ECO:0000313" key="2">
    <source>
        <dbReference type="Proteomes" id="UP000317650"/>
    </source>
</evidence>